<evidence type="ECO:0000256" key="8">
    <source>
        <dbReference type="ARBA" id="ARBA00022917"/>
    </source>
</evidence>
<dbReference type="Pfam" id="PF09334">
    <property type="entry name" value="tRNA-synt_1g"/>
    <property type="match status" value="1"/>
</dbReference>
<dbReference type="GO" id="GO:0006431">
    <property type="term" value="P:methionyl-tRNA aminoacylation"/>
    <property type="evidence" value="ECO:0007669"/>
    <property type="project" value="InterPro"/>
</dbReference>
<feature type="domain" description="Methionyl-tRNA synthetase anticodon-binding" evidence="15">
    <location>
        <begin position="426"/>
        <end position="572"/>
    </location>
</feature>
<dbReference type="Pfam" id="PF19303">
    <property type="entry name" value="Anticodon_3"/>
    <property type="match status" value="1"/>
</dbReference>
<reference evidence="17" key="1">
    <citation type="journal article" date="2018" name="Nat. Microbiol.">
        <title>Leveraging single-cell genomics to expand the fungal tree of life.</title>
        <authorList>
            <person name="Ahrendt S.R."/>
            <person name="Quandt C.A."/>
            <person name="Ciobanu D."/>
            <person name="Clum A."/>
            <person name="Salamov A."/>
            <person name="Andreopoulos B."/>
            <person name="Cheng J.F."/>
            <person name="Woyke T."/>
            <person name="Pelin A."/>
            <person name="Henrissat B."/>
            <person name="Reynolds N.K."/>
            <person name="Benny G.L."/>
            <person name="Smith M.E."/>
            <person name="James T.Y."/>
            <person name="Grigoriev I.V."/>
        </authorList>
    </citation>
    <scope>NUCLEOTIDE SEQUENCE [LARGE SCALE GENOMIC DNA]</scope>
    <source>
        <strain evidence="17">RSA 1356</strain>
    </source>
</reference>
<sequence length="603" mass="68829">MLRMLSLSRRIKLPILGQENILITSALPYVNNVPHLGNIIGAVLSADVFSRFCRIRGLNSLYICGTDEYGTATETKALEEGITCQELCDKFNRLHREVYEWFEIDFDHFGRTTTPQQTEIAQEIFLKLLKNGYTLTESMTQLYCEKCSRFLADRYVEGTCPKCGYDDARGDQCDGCGHLLNAHELVNPRCKLDGNRPINRDSTHIFLDLPKLQDQCEAFYQKSSTEGNWTSNGRTITSSWLNEGLKPRCITRDLKWGTPVPYPGMEEKVFYVWYDAPIGYPSITANYTPEWERWWKNPEEVKLYQFMGKDNVPFHSVIFPSCLLGTGDSWTLLHHLSTTEYLNYEDTKFSKSRNIGVFGDNAKLTGVPPSVWRYYLISSRPETNDSIFTWKEMIAKCNNELLANVGNFCNRVIRFADSVKYSSVVPVYTADEEPEQQLLADVNQLVAQYVDALRQVKIRAALRIAMEVSARGNQYLQDQRLDNTLFNEHRARCDTVVAVALNLVYLLGSLFYPFMPSTSECLWRQLNAPARLLTDTWTLDLLPGHRIGEPEYLFQRIDPKQEVVWKAQYGGGSGDSAKLTSAKKAKGKRKPQPPKPEQPQPSA</sequence>
<proteinExistence type="inferred from homology"/>
<dbReference type="Gene3D" id="3.40.50.620">
    <property type="entry name" value="HUPs"/>
    <property type="match status" value="1"/>
</dbReference>
<dbReference type="InterPro" id="IPR015413">
    <property type="entry name" value="Methionyl/Leucyl_tRNA_Synth"/>
</dbReference>
<dbReference type="CDD" id="cd00814">
    <property type="entry name" value="MetRS_core"/>
    <property type="match status" value="1"/>
</dbReference>
<dbReference type="InterPro" id="IPR041872">
    <property type="entry name" value="Anticodon_Met"/>
</dbReference>
<dbReference type="CDD" id="cd07957">
    <property type="entry name" value="Anticodon_Ia_Met"/>
    <property type="match status" value="1"/>
</dbReference>
<comment type="subcellular location">
    <subcellularLocation>
        <location evidence="1">Cytoplasm</location>
    </subcellularLocation>
</comment>
<dbReference type="GO" id="GO:0017102">
    <property type="term" value="C:methionyl glutamyl tRNA synthetase complex"/>
    <property type="evidence" value="ECO:0007669"/>
    <property type="project" value="UniProtKB-ARBA"/>
</dbReference>
<dbReference type="PANTHER" id="PTHR45765:SF1">
    <property type="entry name" value="METHIONINE--TRNA LIGASE, CYTOPLASMIC"/>
    <property type="match status" value="1"/>
</dbReference>
<dbReference type="PROSITE" id="PS00178">
    <property type="entry name" value="AA_TRNA_LIGASE_I"/>
    <property type="match status" value="1"/>
</dbReference>
<dbReference type="InterPro" id="IPR001412">
    <property type="entry name" value="aa-tRNA-synth_I_CS"/>
</dbReference>
<keyword evidence="4" id="KW-0963">Cytoplasm</keyword>
<comment type="catalytic activity">
    <reaction evidence="11">
        <text>tRNA(Met) + L-methionine + ATP = L-methionyl-tRNA(Met) + AMP + diphosphate</text>
        <dbReference type="Rhea" id="RHEA:13481"/>
        <dbReference type="Rhea" id="RHEA-COMP:9667"/>
        <dbReference type="Rhea" id="RHEA-COMP:9698"/>
        <dbReference type="ChEBI" id="CHEBI:30616"/>
        <dbReference type="ChEBI" id="CHEBI:33019"/>
        <dbReference type="ChEBI" id="CHEBI:57844"/>
        <dbReference type="ChEBI" id="CHEBI:78442"/>
        <dbReference type="ChEBI" id="CHEBI:78530"/>
        <dbReference type="ChEBI" id="CHEBI:456215"/>
        <dbReference type="EC" id="6.1.1.10"/>
    </reaction>
</comment>
<keyword evidence="9 12" id="KW-0030">Aminoacyl-tRNA synthetase</keyword>
<keyword evidence="8 12" id="KW-0648">Protein biosynthesis</keyword>
<dbReference type="InterPro" id="IPR023458">
    <property type="entry name" value="Met-tRNA_ligase_1"/>
</dbReference>
<evidence type="ECO:0000256" key="1">
    <source>
        <dbReference type="ARBA" id="ARBA00004496"/>
    </source>
</evidence>
<dbReference type="InterPro" id="IPR009080">
    <property type="entry name" value="tRNAsynth_Ia_anticodon-bd"/>
</dbReference>
<dbReference type="EMBL" id="KZ992530">
    <property type="protein sequence ID" value="RKP09230.1"/>
    <property type="molecule type" value="Genomic_DNA"/>
</dbReference>
<evidence type="ECO:0000256" key="7">
    <source>
        <dbReference type="ARBA" id="ARBA00022840"/>
    </source>
</evidence>
<dbReference type="GO" id="GO:0005524">
    <property type="term" value="F:ATP binding"/>
    <property type="evidence" value="ECO:0007669"/>
    <property type="project" value="UniProtKB-KW"/>
</dbReference>
<dbReference type="AlphaFoldDB" id="A0A4P9XUV1"/>
<dbReference type="InterPro" id="IPR033911">
    <property type="entry name" value="MetRS_core"/>
</dbReference>
<dbReference type="EC" id="6.1.1.10" evidence="3"/>
<feature type="domain" description="Methionyl/Leucyl tRNA synthetase" evidence="14">
    <location>
        <begin position="21"/>
        <end position="412"/>
    </location>
</feature>
<keyword evidence="17" id="KW-1185">Reference proteome</keyword>
<dbReference type="Gene3D" id="2.20.28.20">
    <property type="entry name" value="Methionyl-tRNA synthetase, Zn-domain"/>
    <property type="match status" value="1"/>
</dbReference>
<accession>A0A4P9XUV1</accession>
<dbReference type="FunFam" id="2.20.28.20:FF:000001">
    <property type="entry name" value="Methionine--tRNA ligase"/>
    <property type="match status" value="1"/>
</dbReference>
<dbReference type="InterPro" id="IPR029038">
    <property type="entry name" value="MetRS_Zn"/>
</dbReference>
<dbReference type="SUPFAM" id="SSF52374">
    <property type="entry name" value="Nucleotidylyl transferase"/>
    <property type="match status" value="1"/>
</dbReference>
<dbReference type="SUPFAM" id="SSF47323">
    <property type="entry name" value="Anticodon-binding domain of a subclass of class I aminoacyl-tRNA synthetases"/>
    <property type="match status" value="1"/>
</dbReference>
<dbReference type="GO" id="GO:0017101">
    <property type="term" value="C:aminoacyl-tRNA synthetase multienzyme complex"/>
    <property type="evidence" value="ECO:0007669"/>
    <property type="project" value="TreeGrafter"/>
</dbReference>
<evidence type="ECO:0000256" key="3">
    <source>
        <dbReference type="ARBA" id="ARBA00012838"/>
    </source>
</evidence>
<evidence type="ECO:0000259" key="14">
    <source>
        <dbReference type="Pfam" id="PF09334"/>
    </source>
</evidence>
<evidence type="ECO:0000313" key="16">
    <source>
        <dbReference type="EMBL" id="RKP09230.1"/>
    </source>
</evidence>
<keyword evidence="5 12" id="KW-0436">Ligase</keyword>
<dbReference type="OrthoDB" id="5844513at2759"/>
<evidence type="ECO:0000256" key="13">
    <source>
        <dbReference type="SAM" id="MobiDB-lite"/>
    </source>
</evidence>
<evidence type="ECO:0000256" key="2">
    <source>
        <dbReference type="ARBA" id="ARBA00005594"/>
    </source>
</evidence>
<feature type="region of interest" description="Disordered" evidence="13">
    <location>
        <begin position="568"/>
        <end position="603"/>
    </location>
</feature>
<dbReference type="InterPro" id="IPR014729">
    <property type="entry name" value="Rossmann-like_a/b/a_fold"/>
</dbReference>
<dbReference type="NCBIfam" id="TIGR00398">
    <property type="entry name" value="metG"/>
    <property type="match status" value="1"/>
</dbReference>
<name>A0A4P9XUV1_9FUNG</name>
<dbReference type="FunFam" id="1.10.730.10:FF:000037">
    <property type="entry name" value="Methionyl-tRNA synthetase"/>
    <property type="match status" value="1"/>
</dbReference>
<evidence type="ECO:0000256" key="6">
    <source>
        <dbReference type="ARBA" id="ARBA00022741"/>
    </source>
</evidence>
<evidence type="ECO:0000313" key="17">
    <source>
        <dbReference type="Proteomes" id="UP000271241"/>
    </source>
</evidence>
<feature type="compositionally biased region" description="Basic residues" evidence="13">
    <location>
        <begin position="581"/>
        <end position="592"/>
    </location>
</feature>
<dbReference type="Proteomes" id="UP000271241">
    <property type="component" value="Unassembled WGS sequence"/>
</dbReference>
<protein>
    <recommendedName>
        <fullName evidence="3">methionine--tRNA ligase</fullName>
        <ecNumber evidence="3">6.1.1.10</ecNumber>
    </recommendedName>
    <alternativeName>
        <fullName evidence="10">Methionyl-tRNA synthetase</fullName>
    </alternativeName>
</protein>
<dbReference type="PRINTS" id="PR01041">
    <property type="entry name" value="TRNASYNTHMET"/>
</dbReference>
<gene>
    <name evidence="16" type="ORF">THASP1DRAFT_34463</name>
</gene>
<dbReference type="GO" id="GO:0005829">
    <property type="term" value="C:cytosol"/>
    <property type="evidence" value="ECO:0007669"/>
    <property type="project" value="TreeGrafter"/>
</dbReference>
<feature type="compositionally biased region" description="Pro residues" evidence="13">
    <location>
        <begin position="593"/>
        <end position="603"/>
    </location>
</feature>
<dbReference type="PANTHER" id="PTHR45765">
    <property type="entry name" value="METHIONINE--TRNA LIGASE"/>
    <property type="match status" value="1"/>
</dbReference>
<comment type="similarity">
    <text evidence="2 12">Belongs to the class-I aminoacyl-tRNA synthetase family.</text>
</comment>
<dbReference type="Gene3D" id="1.10.730.10">
    <property type="entry name" value="Isoleucyl-tRNA Synthetase, Domain 1"/>
    <property type="match status" value="1"/>
</dbReference>
<evidence type="ECO:0000256" key="11">
    <source>
        <dbReference type="ARBA" id="ARBA00047364"/>
    </source>
</evidence>
<evidence type="ECO:0000256" key="10">
    <source>
        <dbReference type="ARBA" id="ARBA00030904"/>
    </source>
</evidence>
<keyword evidence="7 12" id="KW-0067">ATP-binding</keyword>
<keyword evidence="6 12" id="KW-0547">Nucleotide-binding</keyword>
<dbReference type="GO" id="GO:0004825">
    <property type="term" value="F:methionine-tRNA ligase activity"/>
    <property type="evidence" value="ECO:0007669"/>
    <property type="project" value="UniProtKB-EC"/>
</dbReference>
<evidence type="ECO:0000256" key="5">
    <source>
        <dbReference type="ARBA" id="ARBA00022598"/>
    </source>
</evidence>
<dbReference type="GO" id="GO:0036464">
    <property type="term" value="C:cytoplasmic ribonucleoprotein granule"/>
    <property type="evidence" value="ECO:0007669"/>
    <property type="project" value="UniProtKB-ARBA"/>
</dbReference>
<evidence type="ECO:0000256" key="4">
    <source>
        <dbReference type="ARBA" id="ARBA00022490"/>
    </source>
</evidence>
<dbReference type="STRING" id="78915.A0A4P9XUV1"/>
<dbReference type="InterPro" id="IPR014758">
    <property type="entry name" value="Met-tRNA_synth"/>
</dbReference>
<dbReference type="SUPFAM" id="SSF57770">
    <property type="entry name" value="Methionyl-tRNA synthetase (MetRS), Zn-domain"/>
    <property type="match status" value="1"/>
</dbReference>
<evidence type="ECO:0000259" key="15">
    <source>
        <dbReference type="Pfam" id="PF19303"/>
    </source>
</evidence>
<evidence type="ECO:0000256" key="9">
    <source>
        <dbReference type="ARBA" id="ARBA00023146"/>
    </source>
</evidence>
<evidence type="ECO:0000256" key="12">
    <source>
        <dbReference type="RuleBase" id="RU363039"/>
    </source>
</evidence>
<organism evidence="16 17">
    <name type="scientific">Thamnocephalis sphaerospora</name>
    <dbReference type="NCBI Taxonomy" id="78915"/>
    <lineage>
        <taxon>Eukaryota</taxon>
        <taxon>Fungi</taxon>
        <taxon>Fungi incertae sedis</taxon>
        <taxon>Zoopagomycota</taxon>
        <taxon>Zoopagomycotina</taxon>
        <taxon>Zoopagomycetes</taxon>
        <taxon>Zoopagales</taxon>
        <taxon>Sigmoideomycetaceae</taxon>
        <taxon>Thamnocephalis</taxon>
    </lineage>
</organism>